<keyword evidence="3" id="KW-0732">Signal</keyword>
<dbReference type="InterPro" id="IPR001188">
    <property type="entry name" value="Sperm_putr-bd"/>
</dbReference>
<protein>
    <submittedName>
        <fullName evidence="6">ABC-type spermidine/putrescine transport, periplasmic component</fullName>
    </submittedName>
</protein>
<dbReference type="PANTHER" id="PTHR30222">
    <property type="entry name" value="SPERMIDINE/PUTRESCINE-BINDING PERIPLASMIC PROTEIN"/>
    <property type="match status" value="1"/>
</dbReference>
<keyword evidence="5" id="KW-0472">Membrane</keyword>
<name>A0A0M1N046_9MOLU</name>
<sequence>MNKKKYLLWIGLLMVFFSVFYLAHKIIRKDSSHPEKQTIILFNWGEFIEPSLITEFNKQSTDYVIKQSFFSSNELAVNKMKAGDKYDIAILSEYAIEKLNKEDPNLLEKIDYNKIDKFKEKKEIDKLTKTFKGVYDNKLPKNIKPYTIPYFWGNLGLLYNKEKINKDEIQNWKNSMMNPKKKISLYNNSFEGIFIGLKATGGNIKNPTSDQIIKAKEWLLDLKKTNNKLSFVTDQLLDQMKIQGEEKYDISLTYSGDARFLMKQNKNLDFYPFDEGDEKERGTNIWVDSIVLPKNANTKGAYEFINFLLEEKNISKNAEFIGYDSPYKETKDGELQIEIKDGDQMYQYNKETKKEINDSWNEVYAHPRPQDNYLLFINLFIILLLLLFPFIKSFRKNKKDEY</sequence>
<dbReference type="EMBL" id="LHCF01000005">
    <property type="protein sequence ID" value="KOR75531.1"/>
    <property type="molecule type" value="Genomic_DNA"/>
</dbReference>
<keyword evidence="5" id="KW-0812">Transmembrane</keyword>
<dbReference type="Gene3D" id="3.40.190.10">
    <property type="entry name" value="Periplasmic binding protein-like II"/>
    <property type="match status" value="2"/>
</dbReference>
<evidence type="ECO:0000256" key="4">
    <source>
        <dbReference type="ARBA" id="ARBA00022764"/>
    </source>
</evidence>
<proteinExistence type="predicted"/>
<evidence type="ECO:0000256" key="5">
    <source>
        <dbReference type="SAM" id="Phobius"/>
    </source>
</evidence>
<comment type="subcellular location">
    <subcellularLocation>
        <location evidence="1">Periplasm</location>
    </subcellularLocation>
</comment>
<evidence type="ECO:0000313" key="7">
    <source>
        <dbReference type="Proteomes" id="UP000037386"/>
    </source>
</evidence>
<dbReference type="STRING" id="479893.CPX_001490"/>
<dbReference type="RefSeq" id="WP_053521419.1">
    <property type="nucleotide sequence ID" value="NZ_LHCF01000005.1"/>
</dbReference>
<keyword evidence="4" id="KW-0574">Periplasm</keyword>
<dbReference type="GO" id="GO:0042597">
    <property type="term" value="C:periplasmic space"/>
    <property type="evidence" value="ECO:0007669"/>
    <property type="project" value="UniProtKB-SubCell"/>
</dbReference>
<dbReference type="Proteomes" id="UP000037386">
    <property type="component" value="Unassembled WGS sequence"/>
</dbReference>
<keyword evidence="2" id="KW-0813">Transport</keyword>
<dbReference type="OrthoDB" id="9782004at2"/>
<feature type="transmembrane region" description="Helical" evidence="5">
    <location>
        <begin position="7"/>
        <end position="24"/>
    </location>
</feature>
<evidence type="ECO:0000256" key="3">
    <source>
        <dbReference type="ARBA" id="ARBA00022729"/>
    </source>
</evidence>
<dbReference type="SUPFAM" id="SSF53850">
    <property type="entry name" value="Periplasmic binding protein-like II"/>
    <property type="match status" value="1"/>
</dbReference>
<dbReference type="PRINTS" id="PR00909">
    <property type="entry name" value="SPERMDNBNDNG"/>
</dbReference>
<evidence type="ECO:0000313" key="6">
    <source>
        <dbReference type="EMBL" id="KOR75531.1"/>
    </source>
</evidence>
<dbReference type="PATRIC" id="fig|479893.3.peg.277"/>
<keyword evidence="5" id="KW-1133">Transmembrane helix</keyword>
<evidence type="ECO:0000256" key="1">
    <source>
        <dbReference type="ARBA" id="ARBA00004418"/>
    </source>
</evidence>
<reference evidence="7" key="1">
    <citation type="submission" date="2015-05" db="EMBL/GenBank/DDBJ databases">
        <title>Draft genome sequence of 'Candidatus Phytoplasma Pruni' strain CX, a plant pathogenic bacterium.</title>
        <authorList>
            <person name="Lee I.-M."/>
            <person name="Bottner-Parker K.D."/>
            <person name="Shao J."/>
            <person name="Gundersen-Rindal D.E."/>
            <person name="Zhao Y."/>
            <person name="Davis R.E."/>
        </authorList>
    </citation>
    <scope>NUCLEOTIDE SEQUENCE [LARGE SCALE GENOMIC DNA]</scope>
    <source>
        <strain evidence="7">CX</strain>
    </source>
</reference>
<feature type="transmembrane region" description="Helical" evidence="5">
    <location>
        <begin position="373"/>
        <end position="391"/>
    </location>
</feature>
<dbReference type="Pfam" id="PF13416">
    <property type="entry name" value="SBP_bac_8"/>
    <property type="match status" value="1"/>
</dbReference>
<dbReference type="GO" id="GO:0015846">
    <property type="term" value="P:polyamine transport"/>
    <property type="evidence" value="ECO:0007669"/>
    <property type="project" value="InterPro"/>
</dbReference>
<dbReference type="PANTHER" id="PTHR30222:SF17">
    <property type="entry name" value="SPERMIDINE_PUTRESCINE-BINDING PERIPLASMIC PROTEIN"/>
    <property type="match status" value="1"/>
</dbReference>
<accession>A0A0M1N046</accession>
<evidence type="ECO:0000256" key="2">
    <source>
        <dbReference type="ARBA" id="ARBA00022448"/>
    </source>
</evidence>
<dbReference type="AlphaFoldDB" id="A0A0M1N046"/>
<gene>
    <name evidence="6" type="primary">potD</name>
    <name evidence="6" type="ORF">CPX_001490</name>
</gene>
<dbReference type="InterPro" id="IPR006059">
    <property type="entry name" value="SBP"/>
</dbReference>
<dbReference type="GO" id="GO:0019808">
    <property type="term" value="F:polyamine binding"/>
    <property type="evidence" value="ECO:0007669"/>
    <property type="project" value="InterPro"/>
</dbReference>
<comment type="caution">
    <text evidence="6">The sequence shown here is derived from an EMBL/GenBank/DDBJ whole genome shotgun (WGS) entry which is preliminary data.</text>
</comment>
<organism evidence="6 7">
    <name type="scientific">Candidatus Phytoplasma pruni</name>
    <dbReference type="NCBI Taxonomy" id="479893"/>
    <lineage>
        <taxon>Bacteria</taxon>
        <taxon>Bacillati</taxon>
        <taxon>Mycoplasmatota</taxon>
        <taxon>Mollicutes</taxon>
        <taxon>Acholeplasmatales</taxon>
        <taxon>Acholeplasmataceae</taxon>
        <taxon>Candidatus Phytoplasma</taxon>
        <taxon>16SrIII (X-disease group)</taxon>
    </lineage>
</organism>